<evidence type="ECO:0000313" key="1">
    <source>
        <dbReference type="EMBL" id="MEQ4482016.1"/>
    </source>
</evidence>
<proteinExistence type="predicted"/>
<keyword evidence="2" id="KW-1185">Reference proteome</keyword>
<dbReference type="Proteomes" id="UP001493487">
    <property type="component" value="Unassembled WGS sequence"/>
</dbReference>
<gene>
    <name evidence="1" type="ORF">QJS35_06375</name>
</gene>
<name>A0ABV1KPL3_9BACL</name>
<dbReference type="EMBL" id="JASKHM010000003">
    <property type="protein sequence ID" value="MEQ4482016.1"/>
    <property type="molecule type" value="Genomic_DNA"/>
</dbReference>
<comment type="caution">
    <text evidence="1">The sequence shown here is derived from an EMBL/GenBank/DDBJ whole genome shotgun (WGS) entry which is preliminary data.</text>
</comment>
<accession>A0ABV1KPL3</accession>
<organism evidence="1 2">
    <name type="scientific">Cohnella silvisoli</name>
    <dbReference type="NCBI Taxonomy" id="2873699"/>
    <lineage>
        <taxon>Bacteria</taxon>
        <taxon>Bacillati</taxon>
        <taxon>Bacillota</taxon>
        <taxon>Bacilli</taxon>
        <taxon>Bacillales</taxon>
        <taxon>Paenibacillaceae</taxon>
        <taxon>Cohnella</taxon>
    </lineage>
</organism>
<sequence length="199" mass="22452">MMRLEVLNEVQEFTNNDQGLQEMLYYMEKRISAANLRISHLHVDGIDIYDPFLSSLTARIDTIRNIQVVSCTLEELITHTLTDGLDFIVQLQQLATEISVQFYAGSQTVDWDKFNNIVNRMELLANLLRSIGQLDVVLLKHGKHFPVLLERLNIILAAVGDGLSVQDMTLVGDLIQYEISSLLNEVHHAFASNLTGGEL</sequence>
<evidence type="ECO:0000313" key="2">
    <source>
        <dbReference type="Proteomes" id="UP001493487"/>
    </source>
</evidence>
<reference evidence="1 2" key="1">
    <citation type="journal article" date="2023" name="Genome Announc.">
        <title>Pan-Genome Analyses of the Genus Cohnella and Proposal of the Novel Species Cohnella silvisoli sp. nov., Isolated from Forest Soil.</title>
        <authorList>
            <person name="Wang C."/>
            <person name="Mao L."/>
            <person name="Bao G."/>
            <person name="Zhu H."/>
        </authorList>
    </citation>
    <scope>NUCLEOTIDE SEQUENCE [LARGE SCALE GENOMIC DNA]</scope>
    <source>
        <strain evidence="1 2">NL03-T5-1</strain>
    </source>
</reference>
<dbReference type="RefSeq" id="WP_232185308.1">
    <property type="nucleotide sequence ID" value="NZ_JAIOAP010000004.1"/>
</dbReference>
<protein>
    <submittedName>
        <fullName evidence="1">Uncharacterized protein</fullName>
    </submittedName>
</protein>